<dbReference type="GO" id="GO:0051607">
    <property type="term" value="P:defense response to virus"/>
    <property type="evidence" value="ECO:0007669"/>
    <property type="project" value="UniProtKB-KW"/>
</dbReference>
<evidence type="ECO:0000313" key="5">
    <source>
        <dbReference type="Proteomes" id="UP000199006"/>
    </source>
</evidence>
<dbReference type="Proteomes" id="UP000199006">
    <property type="component" value="Unassembled WGS sequence"/>
</dbReference>
<organism evidence="4 5">
    <name type="scientific">Halanaerobium salsuginis</name>
    <dbReference type="NCBI Taxonomy" id="29563"/>
    <lineage>
        <taxon>Bacteria</taxon>
        <taxon>Bacillati</taxon>
        <taxon>Bacillota</taxon>
        <taxon>Clostridia</taxon>
        <taxon>Halanaerobiales</taxon>
        <taxon>Halanaerobiaceae</taxon>
        <taxon>Halanaerobium</taxon>
    </lineage>
</organism>
<evidence type="ECO:0000313" key="4">
    <source>
        <dbReference type="EMBL" id="SFM15152.1"/>
    </source>
</evidence>
<evidence type="ECO:0000256" key="2">
    <source>
        <dbReference type="SAM" id="Coils"/>
    </source>
</evidence>
<feature type="domain" description="CRISPR type III-associated protein" evidence="3">
    <location>
        <begin position="84"/>
        <end position="242"/>
    </location>
</feature>
<evidence type="ECO:0000259" key="3">
    <source>
        <dbReference type="Pfam" id="PF03787"/>
    </source>
</evidence>
<keyword evidence="1" id="KW-0051">Antiviral defense</keyword>
<keyword evidence="5" id="KW-1185">Reference proteome</keyword>
<dbReference type="InterPro" id="IPR005537">
    <property type="entry name" value="RAMP_III_fam"/>
</dbReference>
<protein>
    <submittedName>
        <fullName evidence="4">CRISPR-associated protein Cmr1</fullName>
    </submittedName>
</protein>
<dbReference type="OrthoDB" id="190500at2"/>
<keyword evidence="2" id="KW-0175">Coiled coil</keyword>
<evidence type="ECO:0000256" key="1">
    <source>
        <dbReference type="ARBA" id="ARBA00023118"/>
    </source>
</evidence>
<name>A0A1I4NHY8_9FIRM</name>
<dbReference type="STRING" id="29563.SAMN02983006_02910"/>
<dbReference type="Pfam" id="PF03787">
    <property type="entry name" value="RAMPs"/>
    <property type="match status" value="1"/>
</dbReference>
<dbReference type="EMBL" id="FOTI01000089">
    <property type="protein sequence ID" value="SFM15152.1"/>
    <property type="molecule type" value="Genomic_DNA"/>
</dbReference>
<dbReference type="NCBIfam" id="TIGR01894">
    <property type="entry name" value="cas_TM1795_cmr1"/>
    <property type="match status" value="1"/>
</dbReference>
<feature type="coiled-coil region" evidence="2">
    <location>
        <begin position="300"/>
        <end position="327"/>
    </location>
</feature>
<dbReference type="InterPro" id="IPR007522">
    <property type="entry name" value="CRISPR-assoc_prot_TM1795"/>
</dbReference>
<proteinExistence type="predicted"/>
<dbReference type="AlphaFoldDB" id="A0A1I4NHY8"/>
<reference evidence="4 5" key="1">
    <citation type="submission" date="2016-10" db="EMBL/GenBank/DDBJ databases">
        <authorList>
            <person name="de Groot N.N."/>
        </authorList>
    </citation>
    <scope>NUCLEOTIDE SEQUENCE [LARGE SCALE GENOMIC DNA]</scope>
    <source>
        <strain evidence="4 5">ATCC 51327</strain>
    </source>
</reference>
<sequence>MIQTVLFRFHNICQRTDKFNKEEQIDIAEEIKKELNSRGEWNEYNELPLEELKDKSKKDKGAKRVLRISKILRCDNYGKIELNCKTLTPLFIYGANNNLEIRSSSIKGLMRFWWRAANCHRYNSISEMRKEEAKIFGRFYKEEGKDKNIKSKFTVLVEMIKEKIAECNPNNNKSEINEKYLFYSKASIPNNDKFYKPGTAFKISFIFKNKDKNIINEVLKTFKILMLFGGMGTRSRKGGGNFIVTDCKGIDEFNISFPEYYTFEEIKKFYNGIIDNHKMNSNLTKKISNLAEGNIFKFRTEKKQNILKEMENKYEEFRGNKKLAELVGFGIPVNKLNKKYQNNNNRFPSKVIFKIMELEKNEQFGYFIKLGGEILTDNKSDEVDKTLNEFLYNNNNS</sequence>
<gene>
    <name evidence="4" type="ORF">SAMN02983006_02910</name>
</gene>
<accession>A0A1I4NHY8</accession>